<comment type="caution">
    <text evidence="3">The sequence shown here is derived from an EMBL/GenBank/DDBJ whole genome shotgun (WGS) entry which is preliminary data.</text>
</comment>
<dbReference type="CDD" id="cd09618">
    <property type="entry name" value="CBM9_like_2"/>
    <property type="match status" value="1"/>
</dbReference>
<protein>
    <recommendedName>
        <fullName evidence="2">DUF5916 domain-containing protein</fullName>
    </recommendedName>
</protein>
<accession>A0A7K1Y5Y2</accession>
<dbReference type="Pfam" id="PF19313">
    <property type="entry name" value="DUF5916"/>
    <property type="match status" value="1"/>
</dbReference>
<sequence>MKLTVLISFILFLFYISSSAQPLPKKVAAVKSGGTIKIDGSLDEPEWRTAPAATDFIDIRPVPGRHEGAKQKTEIRFLYDNTAIYIGARMYETTPDSIARELVARDNVGNSDFIGVIFDTYYDKINASGFFVTAAGVQFDAKYSLGGNEDPAWNAVWLSEVKIDKQGWTAEFKIPYSALRFAKHDVQTWGLNITRKRQKAQEQLFWNFVDPKVNGFINQEGVLSEIKDIKPPLRLSFSPYISSYVNNYPYNQPGLKNTTSSFNGGMDVKYGINQSFTLDMTLVPDFGQVQSDNTVLNLSPFEVKYNENRQFFTEGTELFNKGNLFYSRRVGANPNFIRDVSTELKSNETVLKNPVESKLINATKVSGRTAKGLGIGVFNAVTKAMDAVVEDTLTHYKSNLQAQPLTNYNILVLDQSLKHNSSVTLINTNVLRQGSAYDANVTGFLFNLNNKTNKYNINGGAKLSHLQGGGMEPSNGLNYTLQAGKVSGNFTFNVISNLTDEKYDPNDLGILLNNNFFDNTFNAFYGVYKPGKWYNEIQSGFQAIYSQRYKPRAYQSFGLYGWFWTRFKNFWSAEVDVDWQPQQNDFYEPRVAGRVFHASETKGIGGSVNTNKSKKISGGMFGYYRWVDRFDAHGYDFETWGNFQINNKFSVGMDVMTQPRLDYSGYVRQDETTGNIIFSRRDRQTITNTLNSKYTFSNKMGITLRVRHYWSNLYNKDFYTLLNDGELMPNPAYIKQDDDRNFNSFNIDMIYSWVFSPGSELSIAWKNASLINENLYRDNYFRNVNEVIESPQNNNFSVKLLYYIDYLSLKGKKQSKTN</sequence>
<dbReference type="Gene3D" id="2.60.40.1190">
    <property type="match status" value="1"/>
</dbReference>
<keyword evidence="1" id="KW-0732">Signal</keyword>
<dbReference type="RefSeq" id="WP_160843014.1">
    <property type="nucleotide sequence ID" value="NZ_WVHT01000001.1"/>
</dbReference>
<name>A0A7K1Y5Y2_9SPHI</name>
<gene>
    <name evidence="3" type="ORF">GS399_02625</name>
</gene>
<dbReference type="SUPFAM" id="SSF49344">
    <property type="entry name" value="CBD9-like"/>
    <property type="match status" value="1"/>
</dbReference>
<evidence type="ECO:0000313" key="3">
    <source>
        <dbReference type="EMBL" id="MXV49850.1"/>
    </source>
</evidence>
<feature type="domain" description="DUF5916" evidence="2">
    <location>
        <begin position="231"/>
        <end position="811"/>
    </location>
</feature>
<reference evidence="3 4" key="1">
    <citation type="submission" date="2019-11" db="EMBL/GenBank/DDBJ databases">
        <title>Pedobacter sp. HMF7647 Genome sequencing and assembly.</title>
        <authorList>
            <person name="Kang H."/>
            <person name="Kim H."/>
            <person name="Joh K."/>
        </authorList>
    </citation>
    <scope>NUCLEOTIDE SEQUENCE [LARGE SCALE GENOMIC DNA]</scope>
    <source>
        <strain evidence="3 4">HMF7647</strain>
    </source>
</reference>
<keyword evidence="4" id="KW-1185">Reference proteome</keyword>
<organism evidence="3 4">
    <name type="scientific">Hufsiella arboris</name>
    <dbReference type="NCBI Taxonomy" id="2695275"/>
    <lineage>
        <taxon>Bacteria</taxon>
        <taxon>Pseudomonadati</taxon>
        <taxon>Bacteroidota</taxon>
        <taxon>Sphingobacteriia</taxon>
        <taxon>Sphingobacteriales</taxon>
        <taxon>Sphingobacteriaceae</taxon>
        <taxon>Hufsiella</taxon>
    </lineage>
</organism>
<evidence type="ECO:0000259" key="2">
    <source>
        <dbReference type="Pfam" id="PF19313"/>
    </source>
</evidence>
<dbReference type="EMBL" id="WVHT01000001">
    <property type="protein sequence ID" value="MXV49850.1"/>
    <property type="molecule type" value="Genomic_DNA"/>
</dbReference>
<feature type="signal peptide" evidence="1">
    <location>
        <begin position="1"/>
        <end position="20"/>
    </location>
</feature>
<evidence type="ECO:0000313" key="4">
    <source>
        <dbReference type="Proteomes" id="UP000466586"/>
    </source>
</evidence>
<evidence type="ECO:0000256" key="1">
    <source>
        <dbReference type="SAM" id="SignalP"/>
    </source>
</evidence>
<dbReference type="AlphaFoldDB" id="A0A7K1Y5Y2"/>
<proteinExistence type="predicted"/>
<feature type="chain" id="PRO_5029864107" description="DUF5916 domain-containing protein" evidence="1">
    <location>
        <begin position="21"/>
        <end position="818"/>
    </location>
</feature>
<dbReference type="InterPro" id="IPR045670">
    <property type="entry name" value="DUF5916"/>
</dbReference>
<dbReference type="Proteomes" id="UP000466586">
    <property type="component" value="Unassembled WGS sequence"/>
</dbReference>